<dbReference type="InterPro" id="IPR010255">
    <property type="entry name" value="Haem_peroxidase_sf"/>
</dbReference>
<evidence type="ECO:0000256" key="7">
    <source>
        <dbReference type="ARBA" id="ARBA00023002"/>
    </source>
</evidence>
<dbReference type="PANTHER" id="PTHR31517">
    <property type="match status" value="1"/>
</dbReference>
<accession>A0AAD2DKX4</accession>
<keyword evidence="4" id="KW-0575">Peroxidase</keyword>
<dbReference type="Proteomes" id="UP000834106">
    <property type="component" value="Chromosome 1"/>
</dbReference>
<dbReference type="AlphaFoldDB" id="A0AAD2DKX4"/>
<dbReference type="SUPFAM" id="SSF48113">
    <property type="entry name" value="Heme-dependent peroxidases"/>
    <property type="match status" value="1"/>
</dbReference>
<dbReference type="PROSITE" id="PS50873">
    <property type="entry name" value="PEROXIDASE_4"/>
    <property type="match status" value="1"/>
</dbReference>
<evidence type="ECO:0000256" key="9">
    <source>
        <dbReference type="PIRSR" id="PIRSR600823-3"/>
    </source>
</evidence>
<keyword evidence="5" id="KW-0349">Heme</keyword>
<protein>
    <recommendedName>
        <fullName evidence="3">peroxidase</fullName>
        <ecNumber evidence="3">1.11.1.7</ecNumber>
    </recommendedName>
</protein>
<keyword evidence="6 9" id="KW-0479">Metal-binding</keyword>
<gene>
    <name evidence="12" type="ORF">FPE_LOCUS2557</name>
</gene>
<dbReference type="Pfam" id="PF00141">
    <property type="entry name" value="peroxidase"/>
    <property type="match status" value="1"/>
</dbReference>
<keyword evidence="8" id="KW-0408">Iron</keyword>
<feature type="binding site" evidence="9">
    <location>
        <position position="35"/>
    </location>
    <ligand>
        <name>Ca(2+)</name>
        <dbReference type="ChEBI" id="CHEBI:29108"/>
        <label>2</label>
    </ligand>
</feature>
<dbReference type="PANTHER" id="PTHR31517:SF17">
    <property type="entry name" value="PEROXIDASE 6"/>
    <property type="match status" value="1"/>
</dbReference>
<proteinExistence type="inferred from homology"/>
<dbReference type="Gene3D" id="1.10.420.10">
    <property type="entry name" value="Peroxidase, domain 2"/>
    <property type="match status" value="1"/>
</dbReference>
<comment type="similarity">
    <text evidence="10">Belongs to the peroxidase family.</text>
</comment>
<comment type="catalytic activity">
    <reaction evidence="1">
        <text>2 a phenolic donor + H2O2 = 2 a phenolic radical donor + 2 H2O</text>
        <dbReference type="Rhea" id="RHEA:56136"/>
        <dbReference type="ChEBI" id="CHEBI:15377"/>
        <dbReference type="ChEBI" id="CHEBI:16240"/>
        <dbReference type="ChEBI" id="CHEBI:139520"/>
        <dbReference type="ChEBI" id="CHEBI:139521"/>
        <dbReference type="EC" id="1.11.1.7"/>
    </reaction>
</comment>
<dbReference type="InterPro" id="IPR002016">
    <property type="entry name" value="Haem_peroxidase"/>
</dbReference>
<dbReference type="GO" id="GO:0020037">
    <property type="term" value="F:heme binding"/>
    <property type="evidence" value="ECO:0007669"/>
    <property type="project" value="InterPro"/>
</dbReference>
<dbReference type="GO" id="GO:0140825">
    <property type="term" value="F:lactoperoxidase activity"/>
    <property type="evidence" value="ECO:0007669"/>
    <property type="project" value="UniProtKB-EC"/>
</dbReference>
<dbReference type="EC" id="1.11.1.7" evidence="3"/>
<evidence type="ECO:0000256" key="2">
    <source>
        <dbReference type="ARBA" id="ARBA00001970"/>
    </source>
</evidence>
<dbReference type="GO" id="GO:0046872">
    <property type="term" value="F:metal ion binding"/>
    <property type="evidence" value="ECO:0007669"/>
    <property type="project" value="UniProtKB-KW"/>
</dbReference>
<reference evidence="12" key="1">
    <citation type="submission" date="2023-05" db="EMBL/GenBank/DDBJ databases">
        <authorList>
            <person name="Huff M."/>
        </authorList>
    </citation>
    <scope>NUCLEOTIDE SEQUENCE</scope>
</reference>
<keyword evidence="13" id="KW-1185">Reference proteome</keyword>
<sequence>MTGGPCYEVRLGRKDGLVSQTSQVEGNSRANQTIDQMIAKFASKNFTIQEMVRSLGILAADSALIADPRTKPFVEKYAEDSNVFFDDFGKAMEKLSVYGVKTGHKGEVKEDVT</sequence>
<organism evidence="12 13">
    <name type="scientific">Fraxinus pennsylvanica</name>
    <dbReference type="NCBI Taxonomy" id="56036"/>
    <lineage>
        <taxon>Eukaryota</taxon>
        <taxon>Viridiplantae</taxon>
        <taxon>Streptophyta</taxon>
        <taxon>Embryophyta</taxon>
        <taxon>Tracheophyta</taxon>
        <taxon>Spermatophyta</taxon>
        <taxon>Magnoliopsida</taxon>
        <taxon>eudicotyledons</taxon>
        <taxon>Gunneridae</taxon>
        <taxon>Pentapetalae</taxon>
        <taxon>asterids</taxon>
        <taxon>lamiids</taxon>
        <taxon>Lamiales</taxon>
        <taxon>Oleaceae</taxon>
        <taxon>Oleeae</taxon>
        <taxon>Fraxinus</taxon>
    </lineage>
</organism>
<comment type="cofactor">
    <cofactor evidence="9">
        <name>Ca(2+)</name>
        <dbReference type="ChEBI" id="CHEBI:29108"/>
    </cofactor>
    <text evidence="9">Binds 2 calcium ions per subunit.</text>
</comment>
<evidence type="ECO:0000313" key="13">
    <source>
        <dbReference type="Proteomes" id="UP000834106"/>
    </source>
</evidence>
<dbReference type="InterPro" id="IPR000823">
    <property type="entry name" value="Peroxidase_pln"/>
</dbReference>
<evidence type="ECO:0000256" key="4">
    <source>
        <dbReference type="ARBA" id="ARBA00022559"/>
    </source>
</evidence>
<evidence type="ECO:0000259" key="11">
    <source>
        <dbReference type="PROSITE" id="PS50873"/>
    </source>
</evidence>
<keyword evidence="7" id="KW-0560">Oxidoreductase</keyword>
<name>A0AAD2DKX4_9LAMI</name>
<comment type="cofactor">
    <cofactor evidence="2">
        <name>heme b</name>
        <dbReference type="ChEBI" id="CHEBI:60344"/>
    </cofactor>
</comment>
<evidence type="ECO:0000256" key="8">
    <source>
        <dbReference type="ARBA" id="ARBA00023004"/>
    </source>
</evidence>
<keyword evidence="9" id="KW-0106">Calcium</keyword>
<evidence type="ECO:0000256" key="10">
    <source>
        <dbReference type="RuleBase" id="RU004241"/>
    </source>
</evidence>
<evidence type="ECO:0000256" key="6">
    <source>
        <dbReference type="ARBA" id="ARBA00022723"/>
    </source>
</evidence>
<evidence type="ECO:0000256" key="1">
    <source>
        <dbReference type="ARBA" id="ARBA00000189"/>
    </source>
</evidence>
<evidence type="ECO:0000313" key="12">
    <source>
        <dbReference type="EMBL" id="CAI9755126.1"/>
    </source>
</evidence>
<evidence type="ECO:0000256" key="5">
    <source>
        <dbReference type="ARBA" id="ARBA00022617"/>
    </source>
</evidence>
<dbReference type="GO" id="GO:0006979">
    <property type="term" value="P:response to oxidative stress"/>
    <property type="evidence" value="ECO:0007669"/>
    <property type="project" value="InterPro"/>
</dbReference>
<feature type="domain" description="Plant heme peroxidase family profile" evidence="11">
    <location>
        <begin position="1"/>
        <end position="113"/>
    </location>
</feature>
<evidence type="ECO:0000256" key="3">
    <source>
        <dbReference type="ARBA" id="ARBA00012313"/>
    </source>
</evidence>
<dbReference type="EMBL" id="OU503036">
    <property type="protein sequence ID" value="CAI9755126.1"/>
    <property type="molecule type" value="Genomic_DNA"/>
</dbReference>